<proteinExistence type="predicted"/>
<organism evidence="1 2">
    <name type="scientific">Nissabacter archeti</name>
    <dbReference type="NCBI Taxonomy" id="1917880"/>
    <lineage>
        <taxon>Bacteria</taxon>
        <taxon>Pseudomonadati</taxon>
        <taxon>Pseudomonadota</taxon>
        <taxon>Gammaproteobacteria</taxon>
        <taxon>Enterobacterales</taxon>
        <taxon>Yersiniaceae</taxon>
        <taxon>Nissabacter</taxon>
    </lineage>
</organism>
<dbReference type="RefSeq" id="WP_212588777.1">
    <property type="nucleotide sequence ID" value="NZ_JAERKB010000001.1"/>
</dbReference>
<dbReference type="Proteomes" id="UP000680634">
    <property type="component" value="Unassembled WGS sequence"/>
</dbReference>
<evidence type="ECO:0000313" key="2">
    <source>
        <dbReference type="Proteomes" id="UP000680634"/>
    </source>
</evidence>
<reference evidence="2" key="2">
    <citation type="submission" date="2023-07" db="EMBL/GenBank/DDBJ databases">
        <title>Genome-inferred correspondence between phylogeny and metabolic traits in the wild Drosophila gut microbiome.</title>
        <authorList>
            <person name="Bueno E."/>
            <person name="Blow F."/>
            <person name="Douglas A.E."/>
        </authorList>
    </citation>
    <scope>NUCLEOTIDE SEQUENCE [LARGE SCALE GENOMIC DNA]</scope>
    <source>
        <strain evidence="2">JGM97</strain>
    </source>
</reference>
<name>A0ABS5JCY1_9GAMM</name>
<comment type="caution">
    <text evidence="1">The sequence shown here is derived from an EMBL/GenBank/DDBJ whole genome shotgun (WGS) entry which is preliminary data.</text>
</comment>
<gene>
    <name evidence="1" type="ORF">JK232_02755</name>
</gene>
<reference evidence="1 2" key="1">
    <citation type="submission" date="2020-12" db="EMBL/GenBank/DDBJ databases">
        <authorList>
            <person name="Mcmullen J.G."/>
        </authorList>
    </citation>
    <scope>NUCLEOTIDE SEQUENCE [LARGE SCALE GENOMIC DNA]</scope>
    <source>
        <strain evidence="1 2">JGM97</strain>
    </source>
</reference>
<sequence length="59" mass="6350">MILIYSGAGGKGADPNEEEASAFMSPFRIGKIKSAKVLLSFYDIVMEIGSCILPVKLEI</sequence>
<protein>
    <submittedName>
        <fullName evidence="1">Uncharacterized protein</fullName>
    </submittedName>
</protein>
<accession>A0ABS5JCY1</accession>
<dbReference type="EMBL" id="JAERKB010000001">
    <property type="protein sequence ID" value="MBS0967805.1"/>
    <property type="molecule type" value="Genomic_DNA"/>
</dbReference>
<evidence type="ECO:0000313" key="1">
    <source>
        <dbReference type="EMBL" id="MBS0967805.1"/>
    </source>
</evidence>
<keyword evidence="2" id="KW-1185">Reference proteome</keyword>